<gene>
    <name evidence="1" type="ORF">HPBE_LOCUS8924</name>
</gene>
<dbReference type="WBParaSite" id="HPBE_0000892301-mRNA-1">
    <property type="protein sequence ID" value="HPBE_0000892301-mRNA-1"/>
    <property type="gene ID" value="HPBE_0000892301"/>
</dbReference>
<proteinExistence type="predicted"/>
<evidence type="ECO:0000313" key="1">
    <source>
        <dbReference type="EMBL" id="VDO78390.1"/>
    </source>
</evidence>
<organism evidence="2 3">
    <name type="scientific">Heligmosomoides polygyrus</name>
    <name type="common">Parasitic roundworm</name>
    <dbReference type="NCBI Taxonomy" id="6339"/>
    <lineage>
        <taxon>Eukaryota</taxon>
        <taxon>Metazoa</taxon>
        <taxon>Ecdysozoa</taxon>
        <taxon>Nematoda</taxon>
        <taxon>Chromadorea</taxon>
        <taxon>Rhabditida</taxon>
        <taxon>Rhabditina</taxon>
        <taxon>Rhabditomorpha</taxon>
        <taxon>Strongyloidea</taxon>
        <taxon>Heligmosomidae</taxon>
        <taxon>Heligmosomoides</taxon>
    </lineage>
</organism>
<reference evidence="3" key="2">
    <citation type="submission" date="2019-09" db="UniProtKB">
        <authorList>
            <consortium name="WormBaseParasite"/>
        </authorList>
    </citation>
    <scope>IDENTIFICATION</scope>
</reference>
<keyword evidence="2" id="KW-1185">Reference proteome</keyword>
<accession>A0A3P7XTQ1</accession>
<protein>
    <submittedName>
        <fullName evidence="3">DUF2236 domain-containing protein</fullName>
    </submittedName>
</protein>
<accession>A0A183FN76</accession>
<sequence>MRPRGWAYSFYLQMSWRYLARGVYKDLPRPVDLAKSSHFRRELSVFQRMGKAGFPAEMIDLPAHALTADCATCALR</sequence>
<name>A0A183FN76_HELPZ</name>
<evidence type="ECO:0000313" key="2">
    <source>
        <dbReference type="Proteomes" id="UP000050761"/>
    </source>
</evidence>
<dbReference type="AlphaFoldDB" id="A0A183FN76"/>
<evidence type="ECO:0000313" key="3">
    <source>
        <dbReference type="WBParaSite" id="HPBE_0000892301-mRNA-1"/>
    </source>
</evidence>
<dbReference type="Proteomes" id="UP000050761">
    <property type="component" value="Unassembled WGS sequence"/>
</dbReference>
<dbReference type="EMBL" id="UZAH01026291">
    <property type="protein sequence ID" value="VDO78390.1"/>
    <property type="molecule type" value="Genomic_DNA"/>
</dbReference>
<reference evidence="1 2" key="1">
    <citation type="submission" date="2018-11" db="EMBL/GenBank/DDBJ databases">
        <authorList>
            <consortium name="Pathogen Informatics"/>
        </authorList>
    </citation>
    <scope>NUCLEOTIDE SEQUENCE [LARGE SCALE GENOMIC DNA]</scope>
</reference>